<dbReference type="GO" id="GO:0008198">
    <property type="term" value="F:ferrous iron binding"/>
    <property type="evidence" value="ECO:0007669"/>
    <property type="project" value="TreeGrafter"/>
</dbReference>
<comment type="function">
    <text evidence="9">Stores iron in a soluble, non-toxic, readily available form. Important for iron homeostasis. Iron is taken up in the ferrous form and deposited as ferric hydroxides after oxidation.</text>
</comment>
<dbReference type="AlphaFoldDB" id="A0A4D9DPT5"/>
<accession>A0A4D9DPT5</accession>
<dbReference type="EMBL" id="QXTE01000549">
    <property type="protein sequence ID" value="TFJ96973.1"/>
    <property type="molecule type" value="Genomic_DNA"/>
</dbReference>
<comment type="similarity">
    <text evidence="1 9">Belongs to the ferritin family.</text>
</comment>
<keyword evidence="5 8" id="KW-0408">Iron</keyword>
<reference evidence="11 12" key="2">
    <citation type="submission" date="2019-04" db="EMBL/GenBank/DDBJ databases">
        <title>The genome sequence of big-headed turtle.</title>
        <authorList>
            <person name="Gong S."/>
        </authorList>
    </citation>
    <scope>NUCLEOTIDE SEQUENCE [LARGE SCALE GENOMIC DNA]</scope>
    <source>
        <strain evidence="11">DO16091913</strain>
        <tissue evidence="11">Muscle</tissue>
    </source>
</reference>
<dbReference type="PANTHER" id="PTHR11431">
    <property type="entry name" value="FERRITIN"/>
    <property type="match status" value="1"/>
</dbReference>
<dbReference type="InterPro" id="IPR009078">
    <property type="entry name" value="Ferritin-like_SF"/>
</dbReference>
<evidence type="ECO:0000313" key="12">
    <source>
        <dbReference type="Proteomes" id="UP000297703"/>
    </source>
</evidence>
<name>A0A4D9DPT5_9SAUR</name>
<dbReference type="GO" id="GO:0006826">
    <property type="term" value="P:iron ion transport"/>
    <property type="evidence" value="ECO:0007669"/>
    <property type="project" value="InterPro"/>
</dbReference>
<dbReference type="GO" id="GO:0004322">
    <property type="term" value="F:ferroxidase activity"/>
    <property type="evidence" value="ECO:0007669"/>
    <property type="project" value="UniProtKB-EC"/>
</dbReference>
<evidence type="ECO:0000313" key="11">
    <source>
        <dbReference type="EMBL" id="TFJ96973.1"/>
    </source>
</evidence>
<dbReference type="SUPFAM" id="SSF47240">
    <property type="entry name" value="Ferritin-like"/>
    <property type="match status" value="1"/>
</dbReference>
<dbReference type="InterPro" id="IPR012347">
    <property type="entry name" value="Ferritin-like"/>
</dbReference>
<comment type="caution">
    <text evidence="11">The sequence shown here is derived from an EMBL/GenBank/DDBJ whole genome shotgun (WGS) entry which is preliminary data.</text>
</comment>
<comment type="function">
    <text evidence="6">Stores iron in a soluble, non-toxic, readily available form. Important for iron homeostasis. Has ferroxidase activity. Iron is taken up in the ferrous form and deposited as ferric hydroxides after oxidation.</text>
</comment>
<dbReference type="PROSITE" id="PS50905">
    <property type="entry name" value="FERRITIN_LIKE"/>
    <property type="match status" value="1"/>
</dbReference>
<proteinExistence type="inferred from homology"/>
<evidence type="ECO:0000256" key="7">
    <source>
        <dbReference type="ARBA" id="ARBA00047990"/>
    </source>
</evidence>
<keyword evidence="4" id="KW-0560">Oxidoreductase</keyword>
<evidence type="ECO:0000256" key="9">
    <source>
        <dbReference type="RuleBase" id="RU361145"/>
    </source>
</evidence>
<evidence type="ECO:0000256" key="4">
    <source>
        <dbReference type="ARBA" id="ARBA00023002"/>
    </source>
</evidence>
<dbReference type="GO" id="GO:0008199">
    <property type="term" value="F:ferric iron binding"/>
    <property type="evidence" value="ECO:0007669"/>
    <property type="project" value="InterPro"/>
</dbReference>
<keyword evidence="3 8" id="KW-0479">Metal-binding</keyword>
<sequence length="162" mass="18458">MANDDEKLINNGLLGWCSCFSSLGYPEVLADPLQYNLIGSETESQAWWNFCVDCEADAILMENLELYVGYVYLSMSYYFDSHEVALRPTAQFVKKQSHEQGEHAEKFLKYQNKQLCCKPSRSQSRVSGGREWKPFTGHCSWRRLGTGPATGPPPCLNIWMSK</sequence>
<dbReference type="Proteomes" id="UP000297703">
    <property type="component" value="Unassembled WGS sequence"/>
</dbReference>
<organism evidence="11 12">
    <name type="scientific">Platysternon megacephalum</name>
    <name type="common">big-headed turtle</name>
    <dbReference type="NCBI Taxonomy" id="55544"/>
    <lineage>
        <taxon>Eukaryota</taxon>
        <taxon>Metazoa</taxon>
        <taxon>Chordata</taxon>
        <taxon>Craniata</taxon>
        <taxon>Vertebrata</taxon>
        <taxon>Euteleostomi</taxon>
        <taxon>Archelosauria</taxon>
        <taxon>Testudinata</taxon>
        <taxon>Testudines</taxon>
        <taxon>Cryptodira</taxon>
        <taxon>Durocryptodira</taxon>
        <taxon>Testudinoidea</taxon>
        <taxon>Platysternidae</taxon>
        <taxon>Platysternon</taxon>
    </lineage>
</organism>
<dbReference type="InterPro" id="IPR009040">
    <property type="entry name" value="Ferritin-like_diiron"/>
</dbReference>
<dbReference type="InterPro" id="IPR008331">
    <property type="entry name" value="Ferritin_DPS_dom"/>
</dbReference>
<evidence type="ECO:0000256" key="8">
    <source>
        <dbReference type="PIRSR" id="PIRSR601519-1"/>
    </source>
</evidence>
<dbReference type="GO" id="GO:0005737">
    <property type="term" value="C:cytoplasm"/>
    <property type="evidence" value="ECO:0007669"/>
    <property type="project" value="TreeGrafter"/>
</dbReference>
<dbReference type="GO" id="GO:0006879">
    <property type="term" value="P:intracellular iron ion homeostasis"/>
    <property type="evidence" value="ECO:0007669"/>
    <property type="project" value="UniProtKB-KW"/>
</dbReference>
<evidence type="ECO:0000259" key="10">
    <source>
        <dbReference type="PROSITE" id="PS50905"/>
    </source>
</evidence>
<dbReference type="OrthoDB" id="186462at2759"/>
<keyword evidence="12" id="KW-1185">Reference proteome</keyword>
<dbReference type="PANTHER" id="PTHR11431:SF54">
    <property type="entry name" value="FERRITIN"/>
    <property type="match status" value="1"/>
</dbReference>
<protein>
    <recommendedName>
        <fullName evidence="9">Ferritin</fullName>
    </recommendedName>
</protein>
<feature type="domain" description="Ferritin-like diiron" evidence="10">
    <location>
        <begin position="48"/>
        <end position="162"/>
    </location>
</feature>
<evidence type="ECO:0000256" key="1">
    <source>
        <dbReference type="ARBA" id="ARBA00007513"/>
    </source>
</evidence>
<evidence type="ECO:0000256" key="2">
    <source>
        <dbReference type="ARBA" id="ARBA00022434"/>
    </source>
</evidence>
<dbReference type="PROSITE" id="PS51257">
    <property type="entry name" value="PROKAR_LIPOPROTEIN"/>
    <property type="match status" value="1"/>
</dbReference>
<keyword evidence="2 9" id="KW-0409">Iron storage</keyword>
<feature type="binding site" evidence="8">
    <location>
        <position position="103"/>
    </location>
    <ligand>
        <name>Fe cation</name>
        <dbReference type="ChEBI" id="CHEBI:24875"/>
        <label>1</label>
    </ligand>
</feature>
<dbReference type="Pfam" id="PF00210">
    <property type="entry name" value="Ferritin"/>
    <property type="match status" value="1"/>
</dbReference>
<reference evidence="11 12" key="1">
    <citation type="submission" date="2019-04" db="EMBL/GenBank/DDBJ databases">
        <title>Draft genome of the big-headed turtle Platysternon megacephalum.</title>
        <authorList>
            <person name="Gong S."/>
        </authorList>
    </citation>
    <scope>NUCLEOTIDE SEQUENCE [LARGE SCALE GENOMIC DNA]</scope>
    <source>
        <strain evidence="11">DO16091913</strain>
        <tissue evidence="11">Muscle</tissue>
    </source>
</reference>
<dbReference type="Gene3D" id="1.20.1260.10">
    <property type="match status" value="1"/>
</dbReference>
<evidence type="ECO:0000256" key="3">
    <source>
        <dbReference type="ARBA" id="ARBA00022723"/>
    </source>
</evidence>
<dbReference type="STRING" id="55544.A0A4D9DPT5"/>
<evidence type="ECO:0000256" key="5">
    <source>
        <dbReference type="ARBA" id="ARBA00023004"/>
    </source>
</evidence>
<gene>
    <name evidence="11" type="ORF">DR999_PMT21216</name>
</gene>
<dbReference type="InterPro" id="IPR001519">
    <property type="entry name" value="Ferritin"/>
</dbReference>
<evidence type="ECO:0000256" key="6">
    <source>
        <dbReference type="ARBA" id="ARBA00025111"/>
    </source>
</evidence>
<feature type="binding site" evidence="8">
    <location>
        <position position="65"/>
    </location>
    <ligand>
        <name>Fe cation</name>
        <dbReference type="ChEBI" id="CHEBI:24875"/>
        <label>1</label>
    </ligand>
</feature>
<comment type="catalytic activity">
    <reaction evidence="7">
        <text>4 Fe(2+) + O2 + 4 H(+) = 4 Fe(3+) + 2 H2O</text>
        <dbReference type="Rhea" id="RHEA:11148"/>
        <dbReference type="ChEBI" id="CHEBI:15377"/>
        <dbReference type="ChEBI" id="CHEBI:15378"/>
        <dbReference type="ChEBI" id="CHEBI:15379"/>
        <dbReference type="ChEBI" id="CHEBI:29033"/>
        <dbReference type="ChEBI" id="CHEBI:29034"/>
        <dbReference type="EC" id="1.16.3.1"/>
    </reaction>
</comment>